<feature type="compositionally biased region" description="Polar residues" evidence="1">
    <location>
        <begin position="1"/>
        <end position="20"/>
    </location>
</feature>
<sequence length="557" mass="61179">MMAVTTSILPAGLGSSTSRSPLRPKSITPTPTNTIRRKGSFIRLADSSEESPSSHESIFEAFCFSASEASSHHAEIVDIPSRVPRPIKKNDENSRKVSPSNFMDTIQFRYGNGTVLDTITEQKSYTTIRSKARTKSADNSPSIPFLCHRDSFIISKTPRRQISFSLDDIEEIKKSYHDACAVIEQELCKSLLAPEVYAEPRVPVQAPPDRPPTPPGMPSWTEAQVLAIPHRRQSQQPQPPRQSRVRRFFNLSGAVASPQGQVPRERNRTASEPVPGRTAPRFRPPKSVYGAIDQHPFTKVSIAKIQPGAPSAIPKPRKRLQKEQRVRFTPSATARDSEANMLQAAIESTTAAAPHPFEPFSATTALLPPKKVCPHRTPSGYATATQEKVKAITVLEPATIRSPLPYHRDEDTSFPSPTSGITRPDFPTPPTQAELDSLCVLESPRERPASVTSTTFLMSGALRAPTPPLPVLETELPEATNAKWCWRCTLRSAVGKLDDWWMKCAGCICFVCCGFDIDDDGNVSGGRSHSPNMQRGYGSEMSGPRMVVLNQTPAVIL</sequence>
<feature type="region of interest" description="Disordered" evidence="1">
    <location>
        <begin position="1"/>
        <end position="33"/>
    </location>
</feature>
<gene>
    <name evidence="2" type="ORF">IFR04_013107</name>
</gene>
<protein>
    <submittedName>
        <fullName evidence="2">Uncharacterized protein</fullName>
    </submittedName>
</protein>
<proteinExistence type="predicted"/>
<organism evidence="2 3">
    <name type="scientific">Cadophora malorum</name>
    <dbReference type="NCBI Taxonomy" id="108018"/>
    <lineage>
        <taxon>Eukaryota</taxon>
        <taxon>Fungi</taxon>
        <taxon>Dikarya</taxon>
        <taxon>Ascomycota</taxon>
        <taxon>Pezizomycotina</taxon>
        <taxon>Leotiomycetes</taxon>
        <taxon>Helotiales</taxon>
        <taxon>Ploettnerulaceae</taxon>
        <taxon>Cadophora</taxon>
    </lineage>
</organism>
<dbReference type="AlphaFoldDB" id="A0A8H7W3G5"/>
<evidence type="ECO:0000313" key="2">
    <source>
        <dbReference type="EMBL" id="KAG4413757.1"/>
    </source>
</evidence>
<keyword evidence="3" id="KW-1185">Reference proteome</keyword>
<reference evidence="2" key="1">
    <citation type="submission" date="2021-02" db="EMBL/GenBank/DDBJ databases">
        <title>Genome sequence Cadophora malorum strain M34.</title>
        <authorList>
            <person name="Stefanovic E."/>
            <person name="Vu D."/>
            <person name="Scully C."/>
            <person name="Dijksterhuis J."/>
            <person name="Roader J."/>
            <person name="Houbraken J."/>
        </authorList>
    </citation>
    <scope>NUCLEOTIDE SEQUENCE</scope>
    <source>
        <strain evidence="2">M34</strain>
    </source>
</reference>
<evidence type="ECO:0000256" key="1">
    <source>
        <dbReference type="SAM" id="MobiDB-lite"/>
    </source>
</evidence>
<feature type="region of interest" description="Disordered" evidence="1">
    <location>
        <begin position="253"/>
        <end position="288"/>
    </location>
</feature>
<name>A0A8H7W3G5_9HELO</name>
<dbReference type="Proteomes" id="UP000664132">
    <property type="component" value="Unassembled WGS sequence"/>
</dbReference>
<feature type="region of interest" description="Disordered" evidence="1">
    <location>
        <begin position="403"/>
        <end position="424"/>
    </location>
</feature>
<dbReference type="EMBL" id="JAFJYH010000297">
    <property type="protein sequence ID" value="KAG4413757.1"/>
    <property type="molecule type" value="Genomic_DNA"/>
</dbReference>
<evidence type="ECO:0000313" key="3">
    <source>
        <dbReference type="Proteomes" id="UP000664132"/>
    </source>
</evidence>
<accession>A0A8H7W3G5</accession>
<feature type="region of interest" description="Disordered" evidence="1">
    <location>
        <begin position="308"/>
        <end position="338"/>
    </location>
</feature>
<dbReference type="OrthoDB" id="4157036at2759"/>
<comment type="caution">
    <text evidence="2">The sequence shown here is derived from an EMBL/GenBank/DDBJ whole genome shotgun (WGS) entry which is preliminary data.</text>
</comment>